<evidence type="ECO:0000259" key="6">
    <source>
        <dbReference type="PROSITE" id="PS50043"/>
    </source>
</evidence>
<evidence type="ECO:0000259" key="7">
    <source>
        <dbReference type="PROSITE" id="PS50110"/>
    </source>
</evidence>
<dbReference type="Pfam" id="PF00196">
    <property type="entry name" value="GerE"/>
    <property type="match status" value="1"/>
</dbReference>
<dbReference type="InterPro" id="IPR036388">
    <property type="entry name" value="WH-like_DNA-bd_sf"/>
</dbReference>
<dbReference type="Pfam" id="PF00072">
    <property type="entry name" value="Response_reg"/>
    <property type="match status" value="1"/>
</dbReference>
<dbReference type="InterPro" id="IPR016032">
    <property type="entry name" value="Sig_transdc_resp-reg_C-effctor"/>
</dbReference>
<dbReference type="SUPFAM" id="SSF52172">
    <property type="entry name" value="CheY-like"/>
    <property type="match status" value="1"/>
</dbReference>
<dbReference type="CDD" id="cd06170">
    <property type="entry name" value="LuxR_C_like"/>
    <property type="match status" value="1"/>
</dbReference>
<dbReference type="PROSITE" id="PS00622">
    <property type="entry name" value="HTH_LUXR_1"/>
    <property type="match status" value="1"/>
</dbReference>
<organism evidence="8 9">
    <name type="scientific">Catenulispora subtropica</name>
    <dbReference type="NCBI Taxonomy" id="450798"/>
    <lineage>
        <taxon>Bacteria</taxon>
        <taxon>Bacillati</taxon>
        <taxon>Actinomycetota</taxon>
        <taxon>Actinomycetes</taxon>
        <taxon>Catenulisporales</taxon>
        <taxon>Catenulisporaceae</taxon>
        <taxon>Catenulispora</taxon>
    </lineage>
</organism>
<gene>
    <name evidence="8" type="ORF">GCM10009838_02980</name>
</gene>
<accession>A0ABP5BTW1</accession>
<dbReference type="Proteomes" id="UP001499854">
    <property type="component" value="Unassembled WGS sequence"/>
</dbReference>
<keyword evidence="4" id="KW-0804">Transcription</keyword>
<feature type="domain" description="HTH luxR-type" evidence="6">
    <location>
        <begin position="177"/>
        <end position="248"/>
    </location>
</feature>
<evidence type="ECO:0000256" key="4">
    <source>
        <dbReference type="ARBA" id="ARBA00023163"/>
    </source>
</evidence>
<evidence type="ECO:0000256" key="5">
    <source>
        <dbReference type="PROSITE-ProRule" id="PRU00169"/>
    </source>
</evidence>
<dbReference type="SMART" id="SM00448">
    <property type="entry name" value="REC"/>
    <property type="match status" value="1"/>
</dbReference>
<keyword evidence="3" id="KW-0238">DNA-binding</keyword>
<dbReference type="SUPFAM" id="SSF46894">
    <property type="entry name" value="C-terminal effector domain of the bipartite response regulators"/>
    <property type="match status" value="1"/>
</dbReference>
<dbReference type="InterPro" id="IPR039420">
    <property type="entry name" value="WalR-like"/>
</dbReference>
<protein>
    <submittedName>
        <fullName evidence="8">Response regulator transcription factor</fullName>
    </submittedName>
</protein>
<dbReference type="InterPro" id="IPR011006">
    <property type="entry name" value="CheY-like_superfamily"/>
</dbReference>
<dbReference type="PROSITE" id="PS50043">
    <property type="entry name" value="HTH_LUXR_2"/>
    <property type="match status" value="1"/>
</dbReference>
<proteinExistence type="predicted"/>
<feature type="domain" description="Response regulatory" evidence="7">
    <location>
        <begin position="39"/>
        <end position="159"/>
    </location>
</feature>
<evidence type="ECO:0000313" key="8">
    <source>
        <dbReference type="EMBL" id="GAA1951251.1"/>
    </source>
</evidence>
<dbReference type="PRINTS" id="PR00038">
    <property type="entry name" value="HTHLUXR"/>
</dbReference>
<evidence type="ECO:0000313" key="9">
    <source>
        <dbReference type="Proteomes" id="UP001499854"/>
    </source>
</evidence>
<dbReference type="Gene3D" id="1.10.10.10">
    <property type="entry name" value="Winged helix-like DNA-binding domain superfamily/Winged helix DNA-binding domain"/>
    <property type="match status" value="1"/>
</dbReference>
<keyword evidence="9" id="KW-1185">Reference proteome</keyword>
<dbReference type="CDD" id="cd17535">
    <property type="entry name" value="REC_NarL-like"/>
    <property type="match status" value="1"/>
</dbReference>
<dbReference type="SMART" id="SM00421">
    <property type="entry name" value="HTH_LUXR"/>
    <property type="match status" value="1"/>
</dbReference>
<keyword evidence="2" id="KW-0805">Transcription regulation</keyword>
<dbReference type="InterPro" id="IPR058245">
    <property type="entry name" value="NreC/VraR/RcsB-like_REC"/>
</dbReference>
<keyword evidence="1 5" id="KW-0597">Phosphoprotein</keyword>
<dbReference type="EMBL" id="BAAAQM010000001">
    <property type="protein sequence ID" value="GAA1951251.1"/>
    <property type="molecule type" value="Genomic_DNA"/>
</dbReference>
<evidence type="ECO:0000256" key="1">
    <source>
        <dbReference type="ARBA" id="ARBA00022553"/>
    </source>
</evidence>
<comment type="caution">
    <text evidence="8">The sequence shown here is derived from an EMBL/GenBank/DDBJ whole genome shotgun (WGS) entry which is preliminary data.</text>
</comment>
<evidence type="ECO:0000256" key="2">
    <source>
        <dbReference type="ARBA" id="ARBA00023015"/>
    </source>
</evidence>
<feature type="modified residue" description="4-aspartylphosphate" evidence="5">
    <location>
        <position position="89"/>
    </location>
</feature>
<evidence type="ECO:0000256" key="3">
    <source>
        <dbReference type="ARBA" id="ARBA00023125"/>
    </source>
</evidence>
<dbReference type="PROSITE" id="PS50110">
    <property type="entry name" value="RESPONSE_REGULATORY"/>
    <property type="match status" value="1"/>
</dbReference>
<sequence length="248" mass="26624">MIRHPGDTLTAPVRAGVAAEPSWFGRGRPSAWARMEPVRIMIAEDSGVLRDGLVQILTKRGHEVPAAVPDAEALLEAVAAEPPDAVVLDIRMPPTHTDEGLRAALKLRKSHPKVGVLLFSQYVETRYARDLFSGNASGVGYLLKERVADVSDFVQALVTIAGGGTVLDPEVVVQLLGSHPTDALTAREREVLALMAEGRSNAAIGKQLVLADSSVEKHISNIFTKLGLPPADEDHRRVLAVLKYLGVN</sequence>
<dbReference type="PANTHER" id="PTHR43214">
    <property type="entry name" value="TWO-COMPONENT RESPONSE REGULATOR"/>
    <property type="match status" value="1"/>
</dbReference>
<dbReference type="InterPro" id="IPR001789">
    <property type="entry name" value="Sig_transdc_resp-reg_receiver"/>
</dbReference>
<dbReference type="Gene3D" id="3.40.50.2300">
    <property type="match status" value="1"/>
</dbReference>
<dbReference type="InterPro" id="IPR000792">
    <property type="entry name" value="Tscrpt_reg_LuxR_C"/>
</dbReference>
<dbReference type="PANTHER" id="PTHR43214:SF24">
    <property type="entry name" value="TRANSCRIPTIONAL REGULATORY PROTEIN NARL-RELATED"/>
    <property type="match status" value="1"/>
</dbReference>
<name>A0ABP5BTW1_9ACTN</name>
<reference evidence="9" key="1">
    <citation type="journal article" date="2019" name="Int. J. Syst. Evol. Microbiol.">
        <title>The Global Catalogue of Microorganisms (GCM) 10K type strain sequencing project: providing services to taxonomists for standard genome sequencing and annotation.</title>
        <authorList>
            <consortium name="The Broad Institute Genomics Platform"/>
            <consortium name="The Broad Institute Genome Sequencing Center for Infectious Disease"/>
            <person name="Wu L."/>
            <person name="Ma J."/>
        </authorList>
    </citation>
    <scope>NUCLEOTIDE SEQUENCE [LARGE SCALE GENOMIC DNA]</scope>
    <source>
        <strain evidence="9">JCM 16013</strain>
    </source>
</reference>